<evidence type="ECO:0000313" key="6">
    <source>
        <dbReference type="Proteomes" id="UP000004793"/>
    </source>
</evidence>
<keyword evidence="1" id="KW-0500">Molybdenum</keyword>
<dbReference type="Proteomes" id="UP000004793">
    <property type="component" value="Chromosome"/>
</dbReference>
<evidence type="ECO:0000256" key="1">
    <source>
        <dbReference type="ARBA" id="ARBA00022505"/>
    </source>
</evidence>
<dbReference type="AlphaFoldDB" id="A0A7U6GEF2"/>
<dbReference type="PANTHER" id="PTHR11908:SF132">
    <property type="entry name" value="ALDEHYDE OXIDASE 1-RELATED"/>
    <property type="match status" value="1"/>
</dbReference>
<dbReference type="Gene3D" id="3.90.1170.50">
    <property type="entry name" value="Aldehyde oxidase/xanthine dehydrogenase, a/b hammerhead"/>
    <property type="match status" value="1"/>
</dbReference>
<dbReference type="InterPro" id="IPR036856">
    <property type="entry name" value="Ald_Oxase/Xan_DH_a/b_sf"/>
</dbReference>
<dbReference type="SMART" id="SM01008">
    <property type="entry name" value="Ald_Xan_dh_C"/>
    <property type="match status" value="1"/>
</dbReference>
<dbReference type="InterPro" id="IPR016208">
    <property type="entry name" value="Ald_Oxase/xanthine_DH-like"/>
</dbReference>
<dbReference type="FunFam" id="3.30.365.10:FF:000001">
    <property type="entry name" value="Xanthine dehydrogenase oxidase"/>
    <property type="match status" value="1"/>
</dbReference>
<dbReference type="InterPro" id="IPR000674">
    <property type="entry name" value="Ald_Oxase/Xan_DH_a/b"/>
</dbReference>
<dbReference type="Pfam" id="PF01315">
    <property type="entry name" value="Ald_Xan_dh_C"/>
    <property type="match status" value="1"/>
</dbReference>
<dbReference type="GO" id="GO:0016491">
    <property type="term" value="F:oxidoreductase activity"/>
    <property type="evidence" value="ECO:0007669"/>
    <property type="project" value="UniProtKB-KW"/>
</dbReference>
<dbReference type="EMBL" id="AP012051">
    <property type="protein sequence ID" value="BAL80802.1"/>
    <property type="molecule type" value="Genomic_DNA"/>
</dbReference>
<name>A0A7U6GEF2_CALEA</name>
<proteinExistence type="predicted"/>
<sequence>MERQIIGKNVEKIDALALATGQPVFTDDINLPNTLHIKFLYSPHANAIIEDIDTSEAEKLRGVHMVLTYKNTPQVYHTTAGQGWPEPSPYDTCMFNQHVRFVGDRVAAVAADSEEIATEALKLIKVKYNVLPAVFTPEEAMKEGAPILHEENPQGVYDYKKNLVAHIEVKAGDIEKGFKEADVVVEHTFETQFAQHSPIETHATISYLDENGRIVIRSSTQVPFHVRRIVAQVLGIPVSQIRVIKPRIGGGFGSKQEIILEEVCAFVTMKTGRPARAVYSREEEFISSRTRHPMKITVKIGAKKDGKFTAIRMYALSNTGAYGTHGLTVASNTGSKTLPLYNKAPNVEFVADVVYTNLPVPGAYRGYGATQGYACLEQTVDMVAEKLGLDPIAIRKINHIRKGETSPIFEALGEGREGVVQYIESEAIDKLLELGAKEIGFYEKWGKKIRNGSKVRGVGMSLHMQGSGIPKIDMGSATMKLNEDGSVNVLYGGTDIGTGLDTVVAQIVGEVLSIDPKKVIVYPSDTDITPFDKGAYASSGTFISGSAVYNTALKLRDQILEVAKEMFGEQDSKDYILKDGFVISERSGKRVSLSEMAYDTFYVKKQKQIMAVGSFVSESSPPPFAAHFVEVEVDEETGIVTPIKYVAAVDCGIVINPELTKGQIIGAIVNGIGYALTEEYKFGENGKVLNPNFMEYRIPSSRDIPEIVPILVETYEPTGPLGAKSVSEININGAIPAIGNAIYDAIGVRIGSSPYTPEKVLKALKEKNK</sequence>
<protein>
    <submittedName>
        <fullName evidence="5">Oxidoreductase molybdopterin-binding subunit</fullName>
    </submittedName>
</protein>
<reference evidence="5 6" key="1">
    <citation type="submission" date="2011-01" db="EMBL/GenBank/DDBJ databases">
        <title>Whole genome sequence of Caldisericum exile AZM16c01.</title>
        <authorList>
            <person name="Narita-Yamada S."/>
            <person name="Kawakoshi A."/>
            <person name="Nakamura S."/>
            <person name="Sasagawa M."/>
            <person name="Fukada J."/>
            <person name="Sekine M."/>
            <person name="Kato Y."/>
            <person name="Fukai R."/>
            <person name="Sasaki K."/>
            <person name="Hanamaki A."/>
            <person name="Narita H."/>
            <person name="Konno Y."/>
            <person name="Mori K."/>
            <person name="Yamazaki S."/>
            <person name="Suzuki K."/>
            <person name="Fujita N."/>
        </authorList>
    </citation>
    <scope>NUCLEOTIDE SEQUENCE [LARGE SCALE GENOMIC DNA]</scope>
    <source>
        <strain evidence="6">DSM 21853 / NBRC 104410 / AZM16c01</strain>
    </source>
</reference>
<comment type="cofactor">
    <cofactor evidence="3">
        <name>Mo-molybdopterin cytosine dinucleotide</name>
        <dbReference type="ChEBI" id="CHEBI:71308"/>
    </cofactor>
</comment>
<dbReference type="PANTHER" id="PTHR11908">
    <property type="entry name" value="XANTHINE DEHYDROGENASE"/>
    <property type="match status" value="1"/>
</dbReference>
<dbReference type="Pfam" id="PF02738">
    <property type="entry name" value="MoCoBD_1"/>
    <property type="match status" value="1"/>
</dbReference>
<dbReference type="SUPFAM" id="SSF54665">
    <property type="entry name" value="CO dehydrogenase molybdoprotein N-domain-like"/>
    <property type="match status" value="1"/>
</dbReference>
<evidence type="ECO:0000256" key="2">
    <source>
        <dbReference type="ARBA" id="ARBA00023002"/>
    </source>
</evidence>
<gene>
    <name evidence="5" type="ordered locus">CSE_06760</name>
</gene>
<organism evidence="5 6">
    <name type="scientific">Caldisericum exile (strain DSM 21853 / NBRC 104410 / AZM16c01)</name>
    <dbReference type="NCBI Taxonomy" id="511051"/>
    <lineage>
        <taxon>Bacteria</taxon>
        <taxon>Pseudomonadati</taxon>
        <taxon>Caldisericota/Cryosericota group</taxon>
        <taxon>Caldisericota</taxon>
        <taxon>Caldisericia</taxon>
        <taxon>Caldisericales</taxon>
        <taxon>Caldisericaceae</taxon>
        <taxon>Caldisericum</taxon>
    </lineage>
</organism>
<evidence type="ECO:0000313" key="5">
    <source>
        <dbReference type="EMBL" id="BAL80802.1"/>
    </source>
</evidence>
<dbReference type="Pfam" id="PF20256">
    <property type="entry name" value="MoCoBD_2"/>
    <property type="match status" value="1"/>
</dbReference>
<dbReference type="InterPro" id="IPR008274">
    <property type="entry name" value="AldOxase/xan_DH_MoCoBD1"/>
</dbReference>
<evidence type="ECO:0000259" key="4">
    <source>
        <dbReference type="SMART" id="SM01008"/>
    </source>
</evidence>
<feature type="domain" description="Aldehyde oxidase/xanthine dehydrogenase a/b hammerhead" evidence="4">
    <location>
        <begin position="20"/>
        <end position="132"/>
    </location>
</feature>
<accession>A0A7U6GEF2</accession>
<dbReference type="KEGG" id="cex:CSE_06760"/>
<keyword evidence="6" id="KW-1185">Reference proteome</keyword>
<evidence type="ECO:0000256" key="3">
    <source>
        <dbReference type="ARBA" id="ARBA00053029"/>
    </source>
</evidence>
<keyword evidence="2" id="KW-0560">Oxidoreductase</keyword>
<dbReference type="SUPFAM" id="SSF56003">
    <property type="entry name" value="Molybdenum cofactor-binding domain"/>
    <property type="match status" value="1"/>
</dbReference>
<dbReference type="InterPro" id="IPR046867">
    <property type="entry name" value="AldOxase/xan_DH_MoCoBD2"/>
</dbReference>
<dbReference type="InterPro" id="IPR037165">
    <property type="entry name" value="AldOxase/xan_DH_Mopterin-bd_sf"/>
</dbReference>
<dbReference type="Gene3D" id="3.30.365.10">
    <property type="entry name" value="Aldehyde oxidase/xanthine dehydrogenase, molybdopterin binding domain"/>
    <property type="match status" value="4"/>
</dbReference>
<dbReference type="GO" id="GO:0005506">
    <property type="term" value="F:iron ion binding"/>
    <property type="evidence" value="ECO:0007669"/>
    <property type="project" value="InterPro"/>
</dbReference>
<dbReference type="RefSeq" id="WP_014453205.1">
    <property type="nucleotide sequence ID" value="NC_017096.1"/>
</dbReference>